<dbReference type="PROSITE" id="PS50048">
    <property type="entry name" value="ZN2_CY6_FUNGAL_2"/>
    <property type="match status" value="1"/>
</dbReference>
<dbReference type="SUPFAM" id="SSF57701">
    <property type="entry name" value="Zn2/Cys6 DNA-binding domain"/>
    <property type="match status" value="1"/>
</dbReference>
<name>A0AAW2Z2A4_9EUKA</name>
<dbReference type="EMBL" id="JAOPGA020000966">
    <property type="protein sequence ID" value="KAL0483534.1"/>
    <property type="molecule type" value="Genomic_DNA"/>
</dbReference>
<keyword evidence="8" id="KW-1185">Reference proteome</keyword>
<dbReference type="EMBL" id="JAOPGA020000329">
    <property type="protein sequence ID" value="KAL0478204.1"/>
    <property type="molecule type" value="Genomic_DNA"/>
</dbReference>
<evidence type="ECO:0000313" key="6">
    <source>
        <dbReference type="EMBL" id="KAL0478204.1"/>
    </source>
</evidence>
<dbReference type="Pfam" id="PF00172">
    <property type="entry name" value="Zn_clus"/>
    <property type="match status" value="1"/>
</dbReference>
<dbReference type="PANTHER" id="PTHR31069:SF12">
    <property type="entry name" value="TRANSCRIPTION FACTOR DOMAIN-CONTAINING PROTEIN"/>
    <property type="match status" value="1"/>
</dbReference>
<dbReference type="AlphaFoldDB" id="A0AAW2Z2A4"/>
<dbReference type="Gene3D" id="4.10.240.10">
    <property type="entry name" value="Zn(2)-C6 fungal-type DNA-binding domain"/>
    <property type="match status" value="1"/>
</dbReference>
<evidence type="ECO:0000313" key="7">
    <source>
        <dbReference type="EMBL" id="KAL0483534.1"/>
    </source>
</evidence>
<dbReference type="InterPro" id="IPR001138">
    <property type="entry name" value="Zn2Cys6_DnaBD"/>
</dbReference>
<dbReference type="PANTHER" id="PTHR31069">
    <property type="entry name" value="OLEATE-ACTIVATED TRANSCRIPTION FACTOR 1-RELATED"/>
    <property type="match status" value="1"/>
</dbReference>
<dbReference type="PROSITE" id="PS00463">
    <property type="entry name" value="ZN2_CY6_FUNGAL_1"/>
    <property type="match status" value="1"/>
</dbReference>
<evidence type="ECO:0000256" key="3">
    <source>
        <dbReference type="ARBA" id="ARBA00023163"/>
    </source>
</evidence>
<evidence type="ECO:0000256" key="4">
    <source>
        <dbReference type="ARBA" id="ARBA00023242"/>
    </source>
</evidence>
<accession>A0AAW2Z2A4</accession>
<dbReference type="Proteomes" id="UP001431209">
    <property type="component" value="Unassembled WGS sequence"/>
</dbReference>
<dbReference type="SMART" id="SM00066">
    <property type="entry name" value="GAL4"/>
    <property type="match status" value="1"/>
</dbReference>
<keyword evidence="4" id="KW-0539">Nucleus</keyword>
<protein>
    <submittedName>
        <fullName evidence="6">STB5</fullName>
    </submittedName>
</protein>
<dbReference type="GO" id="GO:0000978">
    <property type="term" value="F:RNA polymerase II cis-regulatory region sequence-specific DNA binding"/>
    <property type="evidence" value="ECO:0007669"/>
    <property type="project" value="TreeGrafter"/>
</dbReference>
<comment type="caution">
    <text evidence="7">The sequence shown here is derived from an EMBL/GenBank/DDBJ whole genome shotgun (WGS) entry which is preliminary data.</text>
</comment>
<dbReference type="GO" id="GO:0008270">
    <property type="term" value="F:zinc ion binding"/>
    <property type="evidence" value="ECO:0007669"/>
    <property type="project" value="InterPro"/>
</dbReference>
<dbReference type="InterPro" id="IPR050675">
    <property type="entry name" value="OAF3"/>
</dbReference>
<proteinExistence type="predicted"/>
<dbReference type="GO" id="GO:0045944">
    <property type="term" value="P:positive regulation of transcription by RNA polymerase II"/>
    <property type="evidence" value="ECO:0007669"/>
    <property type="project" value="TreeGrafter"/>
</dbReference>
<evidence type="ECO:0000256" key="1">
    <source>
        <dbReference type="ARBA" id="ARBA00023015"/>
    </source>
</evidence>
<dbReference type="CDD" id="cd00067">
    <property type="entry name" value="GAL4"/>
    <property type="match status" value="1"/>
</dbReference>
<evidence type="ECO:0000313" key="8">
    <source>
        <dbReference type="Proteomes" id="UP001431209"/>
    </source>
</evidence>
<dbReference type="InterPro" id="IPR036864">
    <property type="entry name" value="Zn2-C6_fun-type_DNA-bd_sf"/>
</dbReference>
<dbReference type="GO" id="GO:0000981">
    <property type="term" value="F:DNA-binding transcription factor activity, RNA polymerase II-specific"/>
    <property type="evidence" value="ECO:0007669"/>
    <property type="project" value="InterPro"/>
</dbReference>
<gene>
    <name evidence="6" type="ORF">AKO1_001506</name>
    <name evidence="7" type="ORF">AKO1_014518</name>
</gene>
<sequence length="483" mass="54858">MKDTTSAELAAFACLNCKKGHRRCDRELPTCSTCNSKGRNCVYENPASSKRMTPYEMKQIVFTDVTPTYTQNRTSTSAVPLVNPTSVRDTKENKAEVVKKPLFSPMNTLIVTPARESELIRSYLACQHNELVYEDTCTMLPLVSPTKIKDVMHYVHEVMCAGREETNAFRPLDEEIALVMSIGANSFSRSNNKPIASYLFDKARNLLQAYHESVETNYLVASCHSLFSTYLVSIGELERAKYYIRNSRTFLDGPASSTIGEQYLGFLRLTLLGSELLLQPNSNSTQMFRYLIMVYDMYQLLSDTQQNRVHQHKSRMNDVLDPSVIDSVLCDYFLLLDHFPTPLSPTDCKVKKLIYLMSAQAAKIQFLSEQGMSLDHHTLALANSITDLIDADMFKYCNQLTSINIVEAATVQMRFLLNCHSADLMEKLRKDLYGLRALAERFHLVLVRFGSFIEGLERLISMHETHPQFEGNTDLLTMFAPNL</sequence>
<dbReference type="GO" id="GO:0005634">
    <property type="term" value="C:nucleus"/>
    <property type="evidence" value="ECO:0007669"/>
    <property type="project" value="TreeGrafter"/>
</dbReference>
<keyword evidence="2" id="KW-0238">DNA-binding</keyword>
<evidence type="ECO:0000259" key="5">
    <source>
        <dbReference type="PROSITE" id="PS50048"/>
    </source>
</evidence>
<evidence type="ECO:0000256" key="2">
    <source>
        <dbReference type="ARBA" id="ARBA00023125"/>
    </source>
</evidence>
<reference evidence="7 8" key="1">
    <citation type="submission" date="2024-03" db="EMBL/GenBank/DDBJ databases">
        <title>The Acrasis kona genome and developmental transcriptomes reveal deep origins of eukaryotic multicellular pathways.</title>
        <authorList>
            <person name="Sheikh S."/>
            <person name="Fu C.-J."/>
            <person name="Brown M.W."/>
            <person name="Baldauf S.L."/>
        </authorList>
    </citation>
    <scope>NUCLEOTIDE SEQUENCE [LARGE SCALE GENOMIC DNA]</scope>
    <source>
        <strain evidence="7 8">ATCC MYA-3509</strain>
    </source>
</reference>
<feature type="domain" description="Zn(2)-C6 fungal-type" evidence="5">
    <location>
        <begin position="13"/>
        <end position="43"/>
    </location>
</feature>
<keyword evidence="1" id="KW-0805">Transcription regulation</keyword>
<organism evidence="7 8">
    <name type="scientific">Acrasis kona</name>
    <dbReference type="NCBI Taxonomy" id="1008807"/>
    <lineage>
        <taxon>Eukaryota</taxon>
        <taxon>Discoba</taxon>
        <taxon>Heterolobosea</taxon>
        <taxon>Tetramitia</taxon>
        <taxon>Eutetramitia</taxon>
        <taxon>Acrasidae</taxon>
        <taxon>Acrasis</taxon>
    </lineage>
</organism>
<keyword evidence="3" id="KW-0804">Transcription</keyword>